<dbReference type="PRINTS" id="PR00463">
    <property type="entry name" value="EP450I"/>
</dbReference>
<protein>
    <submittedName>
        <fullName evidence="16">Cytochrome P450</fullName>
    </submittedName>
</protein>
<dbReference type="GO" id="GO:0016705">
    <property type="term" value="F:oxidoreductase activity, acting on paired donors, with incorporation or reduction of molecular oxygen"/>
    <property type="evidence" value="ECO:0007669"/>
    <property type="project" value="InterPro"/>
</dbReference>
<evidence type="ECO:0000256" key="11">
    <source>
        <dbReference type="ARBA" id="ARBA00023136"/>
    </source>
</evidence>
<reference evidence="16 17" key="1">
    <citation type="submission" date="2014-02" db="EMBL/GenBank/DDBJ databases">
        <title>The genome sequence of Colletotrichum salicis CBS 607.94.</title>
        <authorList>
            <person name="Baroncelli R."/>
            <person name="Thon M.R."/>
        </authorList>
    </citation>
    <scope>NUCLEOTIDE SEQUENCE [LARGE SCALE GENOMIC DNA]</scope>
    <source>
        <strain evidence="16 17">CBS 607.94</strain>
    </source>
</reference>
<evidence type="ECO:0000256" key="8">
    <source>
        <dbReference type="ARBA" id="ARBA00023002"/>
    </source>
</evidence>
<proteinExistence type="inferred from homology"/>
<evidence type="ECO:0000256" key="5">
    <source>
        <dbReference type="ARBA" id="ARBA00022692"/>
    </source>
</evidence>
<gene>
    <name evidence="16" type="ORF">CSAL01_08829</name>
</gene>
<dbReference type="InterPro" id="IPR047146">
    <property type="entry name" value="Cyt_P450_E_CYP52_fungi"/>
</dbReference>
<dbReference type="Pfam" id="PF00067">
    <property type="entry name" value="p450"/>
    <property type="match status" value="1"/>
</dbReference>
<evidence type="ECO:0000256" key="7">
    <source>
        <dbReference type="ARBA" id="ARBA00022989"/>
    </source>
</evidence>
<evidence type="ECO:0000313" key="16">
    <source>
        <dbReference type="EMBL" id="KXH61704.1"/>
    </source>
</evidence>
<keyword evidence="6 12" id="KW-0479">Metal-binding</keyword>
<dbReference type="InterPro" id="IPR017972">
    <property type="entry name" value="Cyt_P450_CS"/>
</dbReference>
<evidence type="ECO:0000256" key="10">
    <source>
        <dbReference type="ARBA" id="ARBA00023033"/>
    </source>
</evidence>
<dbReference type="AlphaFoldDB" id="A0A135UMS0"/>
<dbReference type="InterPro" id="IPR036396">
    <property type="entry name" value="Cyt_P450_sf"/>
</dbReference>
<comment type="cofactor">
    <cofactor evidence="1 12">
        <name>heme</name>
        <dbReference type="ChEBI" id="CHEBI:30413"/>
    </cofactor>
</comment>
<dbReference type="GO" id="GO:0005506">
    <property type="term" value="F:iron ion binding"/>
    <property type="evidence" value="ECO:0007669"/>
    <property type="project" value="InterPro"/>
</dbReference>
<evidence type="ECO:0000256" key="13">
    <source>
        <dbReference type="RuleBase" id="RU000461"/>
    </source>
</evidence>
<dbReference type="GO" id="GO:0004497">
    <property type="term" value="F:monooxygenase activity"/>
    <property type="evidence" value="ECO:0007669"/>
    <property type="project" value="UniProtKB-KW"/>
</dbReference>
<dbReference type="InterPro" id="IPR001128">
    <property type="entry name" value="Cyt_P450"/>
</dbReference>
<evidence type="ECO:0000256" key="14">
    <source>
        <dbReference type="SAM" id="MobiDB-lite"/>
    </source>
</evidence>
<dbReference type="PROSITE" id="PS00086">
    <property type="entry name" value="CYTOCHROME_P450"/>
    <property type="match status" value="1"/>
</dbReference>
<dbReference type="InterPro" id="IPR002401">
    <property type="entry name" value="Cyt_P450_E_grp-I"/>
</dbReference>
<evidence type="ECO:0000256" key="3">
    <source>
        <dbReference type="ARBA" id="ARBA00010617"/>
    </source>
</evidence>
<accession>A0A135UMS0</accession>
<name>A0A135UMS0_9PEZI</name>
<organism evidence="16 17">
    <name type="scientific">Colletotrichum salicis</name>
    <dbReference type="NCBI Taxonomy" id="1209931"/>
    <lineage>
        <taxon>Eukaryota</taxon>
        <taxon>Fungi</taxon>
        <taxon>Dikarya</taxon>
        <taxon>Ascomycota</taxon>
        <taxon>Pezizomycotina</taxon>
        <taxon>Sordariomycetes</taxon>
        <taxon>Hypocreomycetidae</taxon>
        <taxon>Glomerellales</taxon>
        <taxon>Glomerellaceae</taxon>
        <taxon>Colletotrichum</taxon>
        <taxon>Colletotrichum acutatum species complex</taxon>
    </lineage>
</organism>
<feature type="binding site" description="axial binding residue" evidence="12">
    <location>
        <position position="532"/>
    </location>
    <ligand>
        <name>heme</name>
        <dbReference type="ChEBI" id="CHEBI:30413"/>
    </ligand>
    <ligandPart>
        <name>Fe</name>
        <dbReference type="ChEBI" id="CHEBI:18248"/>
    </ligandPart>
</feature>
<dbReference type="GO" id="GO:0016020">
    <property type="term" value="C:membrane"/>
    <property type="evidence" value="ECO:0007669"/>
    <property type="project" value="UniProtKB-SubCell"/>
</dbReference>
<comment type="subcellular location">
    <subcellularLocation>
        <location evidence="2">Membrane</location>
        <topology evidence="2">Single-pass membrane protein</topology>
    </subcellularLocation>
</comment>
<dbReference type="OrthoDB" id="1470350at2759"/>
<dbReference type="Gene3D" id="1.10.630.10">
    <property type="entry name" value="Cytochrome P450"/>
    <property type="match status" value="1"/>
</dbReference>
<evidence type="ECO:0000256" key="9">
    <source>
        <dbReference type="ARBA" id="ARBA00023004"/>
    </source>
</evidence>
<feature type="compositionally biased region" description="Low complexity" evidence="14">
    <location>
        <begin position="108"/>
        <end position="129"/>
    </location>
</feature>
<dbReference type="CDD" id="cd11063">
    <property type="entry name" value="CYP52"/>
    <property type="match status" value="1"/>
</dbReference>
<dbReference type="PRINTS" id="PR00385">
    <property type="entry name" value="P450"/>
</dbReference>
<evidence type="ECO:0000256" key="2">
    <source>
        <dbReference type="ARBA" id="ARBA00004167"/>
    </source>
</evidence>
<feature type="region of interest" description="Disordered" evidence="14">
    <location>
        <begin position="105"/>
        <end position="131"/>
    </location>
</feature>
<keyword evidence="11 15" id="KW-0472">Membrane</keyword>
<evidence type="ECO:0000313" key="17">
    <source>
        <dbReference type="Proteomes" id="UP000070121"/>
    </source>
</evidence>
<evidence type="ECO:0000256" key="4">
    <source>
        <dbReference type="ARBA" id="ARBA00022617"/>
    </source>
</evidence>
<keyword evidence="8 13" id="KW-0560">Oxidoreductase</keyword>
<feature type="transmembrane region" description="Helical" evidence="15">
    <location>
        <begin position="26"/>
        <end position="49"/>
    </location>
</feature>
<dbReference type="GO" id="GO:0020037">
    <property type="term" value="F:heme binding"/>
    <property type="evidence" value="ECO:0007669"/>
    <property type="project" value="InterPro"/>
</dbReference>
<dbReference type="PANTHER" id="PTHR24287">
    <property type="entry name" value="P450, PUTATIVE (EUROFUNG)-RELATED"/>
    <property type="match status" value="1"/>
</dbReference>
<evidence type="ECO:0000256" key="12">
    <source>
        <dbReference type="PIRSR" id="PIRSR602401-1"/>
    </source>
</evidence>
<dbReference type="Proteomes" id="UP000070121">
    <property type="component" value="Unassembled WGS sequence"/>
</dbReference>
<evidence type="ECO:0000256" key="6">
    <source>
        <dbReference type="ARBA" id="ARBA00022723"/>
    </source>
</evidence>
<keyword evidence="4 12" id="KW-0349">Heme</keyword>
<comment type="caution">
    <text evidence="16">The sequence shown here is derived from an EMBL/GenBank/DDBJ whole genome shotgun (WGS) entry which is preliminary data.</text>
</comment>
<sequence length="595" mass="65708">MTAHTFPLVALPQFTSIKQYHDLHSIPLYTLLPFLLLLLLILHLLRTLYRTISHARRARTLSCRPAPLEPSKHPLGLDIVLASLRADREQRTPDHVAARFAALRHNGNKNNSNNSNNNNNNNNNNSSSSSGGGGVYTFRMSLLGTTNLVTADPRNIQALLATQFHDFGMGLARSTNLKTVLGRSIFAADGAAWRAAREMMRPLFSRDNVSRLNLLEAHVQTLFLCIEKEEATTTATANGPWSAAVSLASLFPCLTLDSATELFLGQSTSTLKARLHNDQTHPGTAFNHAFEKMLAILGTRIRLRSFYWAYGTKDLHSCVATLHEFVDAAIAASDSAKAQGSSLTRYNFLDVLRERCCVGGDEEVREQVLGLLAAGRDTTASLMSWAWYCLVRNPRVFTKLRAEITSTFGYDHSSSSTDHPSETTMTFASLKQCTYLQHVLSETLRLHSVVPFNSRRALRDTTLPTGGGPLGTHPVFVPAGTEVNFSTHVLHRRNDLWGDDADDFVPERWETKRGSAGAAWHFVPFNGGPRICIGQQLALTEAGYVVARMLQRYEAVEGLDVDGTRDWHNFTVVCGPGSPVDRNEAVLCRLKVAEV</sequence>
<evidence type="ECO:0000256" key="15">
    <source>
        <dbReference type="SAM" id="Phobius"/>
    </source>
</evidence>
<keyword evidence="10 13" id="KW-0503">Monooxygenase</keyword>
<dbReference type="STRING" id="1209931.A0A135UMS0"/>
<dbReference type="PANTHER" id="PTHR24287:SF1">
    <property type="entry name" value="P450, PUTATIVE (EUROFUNG)-RELATED"/>
    <property type="match status" value="1"/>
</dbReference>
<dbReference type="SUPFAM" id="SSF48264">
    <property type="entry name" value="Cytochrome P450"/>
    <property type="match status" value="1"/>
</dbReference>
<keyword evidence="5 15" id="KW-0812">Transmembrane</keyword>
<keyword evidence="17" id="KW-1185">Reference proteome</keyword>
<keyword evidence="7 15" id="KW-1133">Transmembrane helix</keyword>
<evidence type="ECO:0000256" key="1">
    <source>
        <dbReference type="ARBA" id="ARBA00001971"/>
    </source>
</evidence>
<dbReference type="EMBL" id="JFFI01001256">
    <property type="protein sequence ID" value="KXH61704.1"/>
    <property type="molecule type" value="Genomic_DNA"/>
</dbReference>
<keyword evidence="9 12" id="KW-0408">Iron</keyword>
<comment type="similarity">
    <text evidence="3 13">Belongs to the cytochrome P450 family.</text>
</comment>